<comment type="subcellular location">
    <subcellularLocation>
        <location evidence="1">Bacterial flagellum</location>
    </subcellularLocation>
    <subcellularLocation>
        <location evidence="2">Secreted</location>
    </subcellularLocation>
</comment>
<dbReference type="Proteomes" id="UP001361570">
    <property type="component" value="Unassembled WGS sequence"/>
</dbReference>
<evidence type="ECO:0000256" key="4">
    <source>
        <dbReference type="ARBA" id="ARBA00016244"/>
    </source>
</evidence>
<proteinExistence type="inferred from homology"/>
<evidence type="ECO:0000313" key="11">
    <source>
        <dbReference type="Proteomes" id="UP001361570"/>
    </source>
</evidence>
<evidence type="ECO:0000256" key="2">
    <source>
        <dbReference type="ARBA" id="ARBA00004613"/>
    </source>
</evidence>
<dbReference type="PANTHER" id="PTHR30033">
    <property type="entry name" value="FLAGELLAR HOOK-ASSOCIATED PROTEIN 1"/>
    <property type="match status" value="1"/>
</dbReference>
<organism evidence="10 11">
    <name type="scientific">Klenkia sesuvii</name>
    <dbReference type="NCBI Taxonomy" id="3103137"/>
    <lineage>
        <taxon>Bacteria</taxon>
        <taxon>Bacillati</taxon>
        <taxon>Actinomycetota</taxon>
        <taxon>Actinomycetes</taxon>
        <taxon>Geodermatophilales</taxon>
        <taxon>Geodermatophilaceae</taxon>
        <taxon>Klenkia</taxon>
    </lineage>
</organism>
<dbReference type="PANTHER" id="PTHR30033:SF1">
    <property type="entry name" value="FLAGELLAR HOOK-ASSOCIATED PROTEIN 1"/>
    <property type="match status" value="1"/>
</dbReference>
<name>A0ABU8DPF8_9ACTN</name>
<evidence type="ECO:0000259" key="8">
    <source>
        <dbReference type="Pfam" id="PF06429"/>
    </source>
</evidence>
<dbReference type="NCBIfam" id="TIGR02492">
    <property type="entry name" value="flgK_ends"/>
    <property type="match status" value="1"/>
</dbReference>
<dbReference type="EMBL" id="JBAPLU010000002">
    <property type="protein sequence ID" value="MEI4270696.1"/>
    <property type="molecule type" value="Genomic_DNA"/>
</dbReference>
<keyword evidence="10" id="KW-0282">Flagellum</keyword>
<keyword evidence="10" id="KW-0969">Cilium</keyword>
<accession>A0ABU8DPF8</accession>
<keyword evidence="6" id="KW-0975">Bacterial flagellum</keyword>
<evidence type="ECO:0000313" key="10">
    <source>
        <dbReference type="EMBL" id="MEI4270696.1"/>
    </source>
</evidence>
<comment type="similarity">
    <text evidence="3">Belongs to the flagella basal body rod proteins family.</text>
</comment>
<feature type="domain" description="Flagellar hook-associated protein FlgK helical" evidence="9">
    <location>
        <begin position="102"/>
        <end position="334"/>
    </location>
</feature>
<protein>
    <recommendedName>
        <fullName evidence="4">Flagellar hook-associated protein 1</fullName>
    </recommendedName>
</protein>
<dbReference type="InterPro" id="IPR010930">
    <property type="entry name" value="Flg_bb/hook_C_dom"/>
</dbReference>
<evidence type="ECO:0000256" key="6">
    <source>
        <dbReference type="ARBA" id="ARBA00023143"/>
    </source>
</evidence>
<reference evidence="10 11" key="1">
    <citation type="submission" date="2024-03" db="EMBL/GenBank/DDBJ databases">
        <title>Draft genome sequence of Klenkia sp. LSe6-5.</title>
        <authorList>
            <person name="Duangmal K."/>
            <person name="Chantavorakit T."/>
        </authorList>
    </citation>
    <scope>NUCLEOTIDE SEQUENCE [LARGE SCALE GENOMIC DNA]</scope>
    <source>
        <strain evidence="10 11">LSe6-5</strain>
    </source>
</reference>
<dbReference type="Pfam" id="PF00460">
    <property type="entry name" value="Flg_bb_rod"/>
    <property type="match status" value="1"/>
</dbReference>
<sequence length="468" mass="47197">MSGFSSLNLASRALSAQQRALEVTGQNIANVNTPGYTRQRVDMQSLASTSAYGLYAKEDGLGNGVSADKISRIRDAFLDVRAQQEAGKAAQASVVASTYAGIETSFAEPGASGLQTLMATASAAWSSLSSAPTDTTRRNQVLAASQAVAQGLGTADAALGAQWDNALVNTQDVVTEANASLRSIADLNAAIRKASINGQPANELRDQRDQLVRGLAESIGATSVDGDEGMVDVVLGGTTLISGTRASQLTLGGGSASATMGSSPVTLGVVDAGGVTIQPGGTVGGRLAAMNTLIPGFRADLDRVANALATGVNDALTAPGAAFDQNGDPGTPLFSGTTAGTITVAITDPRKLAAATAGKVGGVASADGKLADAIALLAKDPAGAEGTYRSMITDLGVRSRTAAATVASADAVSAQVETARQSVSAVSLDEEMTNMLMFKQSYAAAARVVTAIDEMLDVLINRTGLVGR</sequence>
<dbReference type="Pfam" id="PF22638">
    <property type="entry name" value="FlgK_D1"/>
    <property type="match status" value="1"/>
</dbReference>
<feature type="domain" description="Flagellar basal-body/hook protein C-terminal" evidence="8">
    <location>
        <begin position="423"/>
        <end position="461"/>
    </location>
</feature>
<evidence type="ECO:0000256" key="1">
    <source>
        <dbReference type="ARBA" id="ARBA00004365"/>
    </source>
</evidence>
<dbReference type="InterPro" id="IPR053927">
    <property type="entry name" value="FlgK_helical"/>
</dbReference>
<dbReference type="InterPro" id="IPR002371">
    <property type="entry name" value="FlgK"/>
</dbReference>
<dbReference type="InterPro" id="IPR001444">
    <property type="entry name" value="Flag_bb_rod_N"/>
</dbReference>
<evidence type="ECO:0000256" key="3">
    <source>
        <dbReference type="ARBA" id="ARBA00009677"/>
    </source>
</evidence>
<evidence type="ECO:0000259" key="7">
    <source>
        <dbReference type="Pfam" id="PF00460"/>
    </source>
</evidence>
<keyword evidence="11" id="KW-1185">Reference proteome</keyword>
<dbReference type="SUPFAM" id="SSF64518">
    <property type="entry name" value="Phase 1 flagellin"/>
    <property type="match status" value="1"/>
</dbReference>
<dbReference type="Pfam" id="PF06429">
    <property type="entry name" value="Flg_bbr_C"/>
    <property type="match status" value="1"/>
</dbReference>
<evidence type="ECO:0000256" key="5">
    <source>
        <dbReference type="ARBA" id="ARBA00022525"/>
    </source>
</evidence>
<gene>
    <name evidence="10" type="primary">flgK</name>
    <name evidence="10" type="ORF">TEK04_03070</name>
</gene>
<keyword evidence="5" id="KW-0964">Secreted</keyword>
<evidence type="ECO:0000259" key="9">
    <source>
        <dbReference type="Pfam" id="PF22638"/>
    </source>
</evidence>
<keyword evidence="10" id="KW-0966">Cell projection</keyword>
<dbReference type="RefSeq" id="WP_336402838.1">
    <property type="nucleotide sequence ID" value="NZ_JBAPLU010000002.1"/>
</dbReference>
<feature type="domain" description="Flagellar basal body rod protein N-terminal" evidence="7">
    <location>
        <begin position="7"/>
        <end position="37"/>
    </location>
</feature>
<comment type="caution">
    <text evidence="10">The sequence shown here is derived from an EMBL/GenBank/DDBJ whole genome shotgun (WGS) entry which is preliminary data.</text>
</comment>